<organism evidence="3 4">
    <name type="scientific">Toxoplasma gondii (strain ATCC 50611 / Me49)</name>
    <dbReference type="NCBI Taxonomy" id="508771"/>
    <lineage>
        <taxon>Eukaryota</taxon>
        <taxon>Sar</taxon>
        <taxon>Alveolata</taxon>
        <taxon>Apicomplexa</taxon>
        <taxon>Conoidasida</taxon>
        <taxon>Coccidia</taxon>
        <taxon>Eucoccidiorida</taxon>
        <taxon>Eimeriorina</taxon>
        <taxon>Sarcocystidae</taxon>
        <taxon>Toxoplasma</taxon>
    </lineage>
</organism>
<feature type="region of interest" description="Disordered" evidence="2">
    <location>
        <begin position="63"/>
        <end position="122"/>
    </location>
</feature>
<dbReference type="AlphaFoldDB" id="S8GHC3"/>
<feature type="compositionally biased region" description="Low complexity" evidence="2">
    <location>
        <begin position="997"/>
        <end position="1027"/>
    </location>
</feature>
<feature type="region of interest" description="Disordered" evidence="2">
    <location>
        <begin position="138"/>
        <end position="157"/>
    </location>
</feature>
<evidence type="ECO:0000256" key="2">
    <source>
        <dbReference type="SAM" id="MobiDB-lite"/>
    </source>
</evidence>
<feature type="compositionally biased region" description="Polar residues" evidence="2">
    <location>
        <begin position="952"/>
        <end position="965"/>
    </location>
</feature>
<feature type="compositionally biased region" description="Basic and acidic residues" evidence="2">
    <location>
        <begin position="1089"/>
        <end position="1124"/>
    </location>
</feature>
<feature type="compositionally biased region" description="Basic and acidic residues" evidence="2">
    <location>
        <begin position="291"/>
        <end position="307"/>
    </location>
</feature>
<feature type="region of interest" description="Disordered" evidence="2">
    <location>
        <begin position="279"/>
        <end position="465"/>
    </location>
</feature>
<proteinExistence type="predicted"/>
<dbReference type="VEuPathDB" id="ToxoDB:TGME49_213920"/>
<feature type="compositionally biased region" description="Basic and acidic residues" evidence="2">
    <location>
        <begin position="1142"/>
        <end position="1152"/>
    </location>
</feature>
<keyword evidence="1" id="KW-0175">Coiled coil</keyword>
<reference evidence="3" key="1">
    <citation type="submission" date="2013-04" db="EMBL/GenBank/DDBJ databases">
        <authorList>
            <person name="Sibley D."/>
            <person name="Venepally P."/>
            <person name="Karamycheva S."/>
            <person name="Hadjithomas M."/>
            <person name="Khan A."/>
            <person name="Brunk B."/>
            <person name="Roos D."/>
            <person name="Caler E."/>
            <person name="Lorenzi H."/>
        </authorList>
    </citation>
    <scope>NUCLEOTIDE SEQUENCE [LARGE SCALE GENOMIC DNA]</scope>
    <source>
        <strain evidence="3">ME49</strain>
    </source>
</reference>
<feature type="compositionally biased region" description="Low complexity" evidence="2">
    <location>
        <begin position="327"/>
        <end position="344"/>
    </location>
</feature>
<dbReference type="OrthoDB" id="10508362at2759"/>
<feature type="compositionally biased region" description="Acidic residues" evidence="2">
    <location>
        <begin position="824"/>
        <end position="837"/>
    </location>
</feature>
<feature type="region of interest" description="Disordered" evidence="2">
    <location>
        <begin position="1087"/>
        <end position="1152"/>
    </location>
</feature>
<dbReference type="EMBL" id="CM002039">
    <property type="protein sequence ID" value="EPT31275.1"/>
    <property type="molecule type" value="Genomic_DNA"/>
</dbReference>
<dbReference type="EMBL" id="KE138823">
    <property type="protein sequence ID" value="EPT31275.1"/>
    <property type="molecule type" value="Genomic_DNA"/>
</dbReference>
<evidence type="ECO:0000313" key="3">
    <source>
        <dbReference type="EMBL" id="EPT31275.1"/>
    </source>
</evidence>
<feature type="compositionally biased region" description="Basic and acidic residues" evidence="2">
    <location>
        <begin position="64"/>
        <end position="74"/>
    </location>
</feature>
<gene>
    <name evidence="3" type="ORF">TGME49_213920</name>
</gene>
<evidence type="ECO:0000256" key="1">
    <source>
        <dbReference type="SAM" id="Coils"/>
    </source>
</evidence>
<feature type="coiled-coil region" evidence="1">
    <location>
        <begin position="647"/>
        <end position="695"/>
    </location>
</feature>
<feature type="compositionally biased region" description="Basic and acidic residues" evidence="2">
    <location>
        <begin position="448"/>
        <end position="465"/>
    </location>
</feature>
<feature type="compositionally biased region" description="Basic and acidic residues" evidence="2">
    <location>
        <begin position="365"/>
        <end position="376"/>
    </location>
</feature>
<feature type="region of interest" description="Disordered" evidence="2">
    <location>
        <begin position="813"/>
        <end position="840"/>
    </location>
</feature>
<feature type="coiled-coil region" evidence="1">
    <location>
        <begin position="502"/>
        <end position="529"/>
    </location>
</feature>
<dbReference type="HOGENOM" id="CLU_276426_0_0_1"/>
<dbReference type="Proteomes" id="UP000001529">
    <property type="component" value="Chromosome V"/>
</dbReference>
<dbReference type="GeneID" id="7898961"/>
<feature type="compositionally biased region" description="Basic and acidic residues" evidence="2">
    <location>
        <begin position="597"/>
        <end position="615"/>
    </location>
</feature>
<feature type="region of interest" description="Disordered" evidence="2">
    <location>
        <begin position="595"/>
        <end position="618"/>
    </location>
</feature>
<feature type="region of interest" description="Disordered" evidence="2">
    <location>
        <begin position="1"/>
        <end position="25"/>
    </location>
</feature>
<feature type="compositionally biased region" description="Basic and acidic residues" evidence="2">
    <location>
        <begin position="387"/>
        <end position="435"/>
    </location>
</feature>
<name>S8GHC3_TOXGM</name>
<dbReference type="KEGG" id="tgo:TGME49_213920"/>
<sequence>MAALSRTSVERAGCGGGLLLPGVPRGRTSLARSLHVASTSDRNGYRRIEKRPGDAAVAAVCRGARADTARRPPTDSRCLNSLGDGRCPPPQPRETDAPVMRRPRGSRASIASRAPTEQTEPRTFFLVEPRETPCGSLADAPCTRLHSPPTPARRQNGDCRSNIAAEHESSQRDAGVSQDRLEEAGAFHDVQSPPGARAAGRLRLTTADASARAASFSPGEKKPQKTCSSHASAPAADAALLPIPEVLRAARSTSCVFDSKRALPARPALGRATAARAAARAEAAARNRLRRTPEKGEKTENSTEKASLKSAGGPVGRPAPRRATLVSASPGASAFSGASATSPQRPRPPSSAPGRRILPSSRSKAAGEAEQEKSRSDSNGVALGRVVTERDRGPSRVSRHHEGERQRGPEERRASEEGRDGVKAKTRERLRRERSSSAAAKGDIAEEPDGKTGWRLEENRPATEADVRAAKRHALAQDLQLLSRDCECGAGLSLWKFYESELEKDRRRIVELETLTEALERRLEQATTVFRCTDTREAVAGLLKAATQEEVCSVMDKHCERIAGEGEEAFQERTTAEGEEMESEEEREMNDLFRLMDGGDKTKPRGAEDRAEDASKSSGLPAAIVAETLRTKLVEEEEKTQADFSTVERIEAETQKTRAQTRKLKEEEQTLCQAANDLSEEVQQLEEEVRLLRDATGGPSHTDNELEKRKEALNKRQEALRLHREETRATAESLTAKLHAAVEELRSFLENKRSHRDCDAPACLSEDLVDEQENLDAQLEAAKAEEQQLDEALKREDARLGHLRRELRRLEAKRDSREMNGKEEESEDGEGGEEESEDRVKALAARHEELLARDEELNRLRTWWLRYAVQQLEHQREQADKARQRHNFQLASLRSQLFALLRRKGLTLADVVECLSSLFPPASPPSASSLPPPSPLEAFSPPSNAPMRELSSPDSRTFSGVTDTSQRPERRDTDSQGDSQADRQPTPKNDRSKDFSLPENSSSSSTSSSLSSASSSPSSWFSPSSFSSSLSSVFLAFPEDPLVGLATSIPQEKGVSSKARCGVRRERQLHASKRCLRIPYAVYSASVTRGREARTEGSAGDRKFRESAHWEQRRESMKGAKDGEANATEEEGIPQGSEGGEAEGRSELTKQL</sequence>
<feature type="region of interest" description="Disordered" evidence="2">
    <location>
        <begin position="209"/>
        <end position="231"/>
    </location>
</feature>
<feature type="compositionally biased region" description="Polar residues" evidence="2">
    <location>
        <begin position="976"/>
        <end position="987"/>
    </location>
</feature>
<protein>
    <submittedName>
        <fullName evidence="3">Uncharacterized protein</fullName>
    </submittedName>
</protein>
<evidence type="ECO:0000313" key="4">
    <source>
        <dbReference type="Proteomes" id="UP000001529"/>
    </source>
</evidence>
<dbReference type="RefSeq" id="XP_002371129.1">
    <property type="nucleotide sequence ID" value="XM_002371088.2"/>
</dbReference>
<keyword evidence="4" id="KW-1185">Reference proteome</keyword>
<feature type="compositionally biased region" description="Basic and acidic residues" evidence="2">
    <location>
        <begin position="813"/>
        <end position="823"/>
    </location>
</feature>
<accession>S8GHC3</accession>
<feature type="region of interest" description="Disordered" evidence="2">
    <location>
        <begin position="921"/>
        <end position="1027"/>
    </location>
</feature>